<dbReference type="Proteomes" id="UP001162060">
    <property type="component" value="Unassembled WGS sequence"/>
</dbReference>
<evidence type="ECO:0000313" key="3">
    <source>
        <dbReference type="Proteomes" id="UP001162060"/>
    </source>
</evidence>
<gene>
    <name evidence="2" type="ORF">PM001_LOCUS20494</name>
</gene>
<accession>A0AAV1UKC8</accession>
<reference evidence="2" key="1">
    <citation type="submission" date="2024-01" db="EMBL/GenBank/DDBJ databases">
        <authorList>
            <person name="Webb A."/>
        </authorList>
    </citation>
    <scope>NUCLEOTIDE SEQUENCE</scope>
    <source>
        <strain evidence="2">Pm1</strain>
    </source>
</reference>
<sequence>MRLLYHSLLVLIVFSWTKAEMTTIRGEQANTAVLNLTAVAG</sequence>
<comment type="caution">
    <text evidence="2">The sequence shown here is derived from an EMBL/GenBank/DDBJ whole genome shotgun (WGS) entry which is preliminary data.</text>
</comment>
<dbReference type="EMBL" id="CAKLBY020000221">
    <property type="protein sequence ID" value="CAK7935344.1"/>
    <property type="molecule type" value="Genomic_DNA"/>
</dbReference>
<feature type="chain" id="PRO_5043415838" evidence="1">
    <location>
        <begin position="20"/>
        <end position="41"/>
    </location>
</feature>
<feature type="signal peptide" evidence="1">
    <location>
        <begin position="1"/>
        <end position="19"/>
    </location>
</feature>
<proteinExistence type="predicted"/>
<protein>
    <submittedName>
        <fullName evidence="2">Uncharacterized protein</fullName>
    </submittedName>
</protein>
<dbReference type="AlphaFoldDB" id="A0AAV1UKC8"/>
<keyword evidence="1" id="KW-0732">Signal</keyword>
<name>A0AAV1UKC8_9STRA</name>
<evidence type="ECO:0000313" key="2">
    <source>
        <dbReference type="EMBL" id="CAK7935344.1"/>
    </source>
</evidence>
<evidence type="ECO:0000256" key="1">
    <source>
        <dbReference type="SAM" id="SignalP"/>
    </source>
</evidence>
<organism evidence="2 3">
    <name type="scientific">Peronospora matthiolae</name>
    <dbReference type="NCBI Taxonomy" id="2874970"/>
    <lineage>
        <taxon>Eukaryota</taxon>
        <taxon>Sar</taxon>
        <taxon>Stramenopiles</taxon>
        <taxon>Oomycota</taxon>
        <taxon>Peronosporomycetes</taxon>
        <taxon>Peronosporales</taxon>
        <taxon>Peronosporaceae</taxon>
        <taxon>Peronospora</taxon>
    </lineage>
</organism>